<dbReference type="InterPro" id="IPR002934">
    <property type="entry name" value="Polymerase_NTP_transf_dom"/>
</dbReference>
<dbReference type="RefSeq" id="WP_012890339.1">
    <property type="nucleotide sequence ID" value="NC_013595.1"/>
</dbReference>
<gene>
    <name evidence="2" type="ordered locus">Sros_3667</name>
</gene>
<organism evidence="2 3">
    <name type="scientific">Streptosporangium roseum (strain ATCC 12428 / DSM 43021 / JCM 3005 / KCTC 9067 / NCIMB 10171 / NRRL 2505 / NI 9100)</name>
    <dbReference type="NCBI Taxonomy" id="479432"/>
    <lineage>
        <taxon>Bacteria</taxon>
        <taxon>Bacillati</taxon>
        <taxon>Actinomycetota</taxon>
        <taxon>Actinomycetes</taxon>
        <taxon>Streptosporangiales</taxon>
        <taxon>Streptosporangiaceae</taxon>
        <taxon>Streptosporangium</taxon>
    </lineage>
</organism>
<dbReference type="EMBL" id="CP001814">
    <property type="protein sequence ID" value="ACZ86596.1"/>
    <property type="molecule type" value="Genomic_DNA"/>
</dbReference>
<dbReference type="GO" id="GO:0016779">
    <property type="term" value="F:nucleotidyltransferase activity"/>
    <property type="evidence" value="ECO:0007669"/>
    <property type="project" value="InterPro"/>
</dbReference>
<keyword evidence="3" id="KW-1185">Reference proteome</keyword>
<dbReference type="InterPro" id="IPR043519">
    <property type="entry name" value="NT_sf"/>
</dbReference>
<name>D2AS69_STRRD</name>
<feature type="domain" description="Polymerase nucleotidyl transferase" evidence="1">
    <location>
        <begin position="22"/>
        <end position="66"/>
    </location>
</feature>
<evidence type="ECO:0000313" key="2">
    <source>
        <dbReference type="EMBL" id="ACZ86596.1"/>
    </source>
</evidence>
<sequence>MHARERLEELCRRPGFEIVRQAASIALVGSWCHGLADEFSDVDVFLYVPDDRYPAAVAAAIEDGLVQPGGDWTVWYRKPYDVAFKVWAMRELREEIVREPVIAASYLKKAEVWQDPGGQFGAVVDAHMASFAATMPALIKSRSHWLRMRIKHARLARDRGLAVTTDLVRADFVRGLYEISFLLEGVPFCHLKWLEARSTAETELGRILQPVIKDILAADAYEPMVAKMREAYLLTREVAIRFGAQDPTLTNPQGDIVTRVFEADFL</sequence>
<dbReference type="eggNOG" id="COG1708">
    <property type="taxonomic scope" value="Bacteria"/>
</dbReference>
<accession>D2AS69</accession>
<dbReference type="HOGENOM" id="CLU_1045538_0_0_11"/>
<dbReference type="SUPFAM" id="SSF81301">
    <property type="entry name" value="Nucleotidyltransferase"/>
    <property type="match status" value="1"/>
</dbReference>
<dbReference type="AlphaFoldDB" id="D2AS69"/>
<evidence type="ECO:0000313" key="3">
    <source>
        <dbReference type="Proteomes" id="UP000002029"/>
    </source>
</evidence>
<proteinExistence type="predicted"/>
<dbReference type="STRING" id="479432.Sros_3667"/>
<dbReference type="KEGG" id="sro:Sros_3667"/>
<evidence type="ECO:0000259" key="1">
    <source>
        <dbReference type="Pfam" id="PF01909"/>
    </source>
</evidence>
<dbReference type="Pfam" id="PF01909">
    <property type="entry name" value="NTP_transf_2"/>
    <property type="match status" value="1"/>
</dbReference>
<reference evidence="2 3" key="1">
    <citation type="journal article" date="2010" name="Stand. Genomic Sci.">
        <title>Complete genome sequence of Streptosporangium roseum type strain (NI 9100).</title>
        <authorList>
            <person name="Nolan M."/>
            <person name="Sikorski J."/>
            <person name="Jando M."/>
            <person name="Lucas S."/>
            <person name="Lapidus A."/>
            <person name="Glavina Del Rio T."/>
            <person name="Chen F."/>
            <person name="Tice H."/>
            <person name="Pitluck S."/>
            <person name="Cheng J.F."/>
            <person name="Chertkov O."/>
            <person name="Sims D."/>
            <person name="Meincke L."/>
            <person name="Brettin T."/>
            <person name="Han C."/>
            <person name="Detter J.C."/>
            <person name="Bruce D."/>
            <person name="Goodwin L."/>
            <person name="Land M."/>
            <person name="Hauser L."/>
            <person name="Chang Y.J."/>
            <person name="Jeffries C.D."/>
            <person name="Ivanova N."/>
            <person name="Mavromatis K."/>
            <person name="Mikhailova N."/>
            <person name="Chen A."/>
            <person name="Palaniappan K."/>
            <person name="Chain P."/>
            <person name="Rohde M."/>
            <person name="Goker M."/>
            <person name="Bristow J."/>
            <person name="Eisen J.A."/>
            <person name="Markowitz V."/>
            <person name="Hugenholtz P."/>
            <person name="Kyrpides N.C."/>
            <person name="Klenk H.P."/>
        </authorList>
    </citation>
    <scope>NUCLEOTIDE SEQUENCE [LARGE SCALE GENOMIC DNA]</scope>
    <source>
        <strain evidence="3">ATCC 12428 / DSM 43021 / JCM 3005 / NI 9100</strain>
    </source>
</reference>
<protein>
    <recommendedName>
        <fullName evidence="1">Polymerase nucleotidyl transferase domain-containing protein</fullName>
    </recommendedName>
</protein>
<dbReference type="Gene3D" id="3.30.460.10">
    <property type="entry name" value="Beta Polymerase, domain 2"/>
    <property type="match status" value="1"/>
</dbReference>
<dbReference type="Proteomes" id="UP000002029">
    <property type="component" value="Chromosome"/>
</dbReference>